<dbReference type="AlphaFoldDB" id="A0A6V7PU37"/>
<protein>
    <submittedName>
        <fullName evidence="1">Uncharacterized protein</fullName>
    </submittedName>
</protein>
<sequence length="139" mass="15449">MELWLPPLSRSCHKASSSSKKVIRGDSAGLDLAQVAIFGKIDPPNAPKTPLDDKSAWGEITEPPSVVSLSGAPCVSKRGTRRRLAWITFQWTFYRAMRARPAYLNAFVLLSEDFFARQNRRRNALLVDVVPPANLGHFA</sequence>
<dbReference type="EMBL" id="LR862152">
    <property type="protein sequence ID" value="CAD1834382.1"/>
    <property type="molecule type" value="Genomic_DNA"/>
</dbReference>
<evidence type="ECO:0000313" key="1">
    <source>
        <dbReference type="EMBL" id="CAD1834382.1"/>
    </source>
</evidence>
<reference evidence="1" key="1">
    <citation type="submission" date="2020-07" db="EMBL/GenBank/DDBJ databases">
        <authorList>
            <person name="Lin J."/>
        </authorList>
    </citation>
    <scope>NUCLEOTIDE SEQUENCE</scope>
</reference>
<organism evidence="1">
    <name type="scientific">Ananas comosus var. bracteatus</name>
    <name type="common">red pineapple</name>
    <dbReference type="NCBI Taxonomy" id="296719"/>
    <lineage>
        <taxon>Eukaryota</taxon>
        <taxon>Viridiplantae</taxon>
        <taxon>Streptophyta</taxon>
        <taxon>Embryophyta</taxon>
        <taxon>Tracheophyta</taxon>
        <taxon>Spermatophyta</taxon>
        <taxon>Magnoliopsida</taxon>
        <taxon>Liliopsida</taxon>
        <taxon>Poales</taxon>
        <taxon>Bromeliaceae</taxon>
        <taxon>Bromelioideae</taxon>
        <taxon>Ananas</taxon>
    </lineage>
</organism>
<proteinExistence type="predicted"/>
<name>A0A6V7PU37_ANACO</name>
<accession>A0A6V7PU37</accession>
<gene>
    <name evidence="1" type="ORF">CB5_LOCUS17593</name>
</gene>